<comment type="caution">
    <text evidence="1">The sequence shown here is derived from an EMBL/GenBank/DDBJ whole genome shotgun (WGS) entry which is preliminary data.</text>
</comment>
<dbReference type="AlphaFoldDB" id="A0AAW1KWU2"/>
<evidence type="ECO:0000313" key="1">
    <source>
        <dbReference type="EMBL" id="KAK9724841.1"/>
    </source>
</evidence>
<sequence>MLSLSFSGKQFLKKKEDILSSSITIRSKAHNIIQKMLASLGDPYTRFLFPEEFSKMARYDMTGIRINLKEVPNSNVGFKVKVLGILLDGHAHTAGIRQVY</sequence>
<gene>
    <name evidence="1" type="ORF">RND81_05G102300</name>
</gene>
<evidence type="ECO:0000313" key="2">
    <source>
        <dbReference type="Proteomes" id="UP001443914"/>
    </source>
</evidence>
<dbReference type="PANTHER" id="PTHR32060">
    <property type="entry name" value="TAIL-SPECIFIC PROTEASE"/>
    <property type="match status" value="1"/>
</dbReference>
<name>A0AAW1KWU2_SAPOF</name>
<accession>A0AAW1KWU2</accession>
<dbReference type="EMBL" id="JBDFQZ010000005">
    <property type="protein sequence ID" value="KAK9724841.1"/>
    <property type="molecule type" value="Genomic_DNA"/>
</dbReference>
<dbReference type="GO" id="GO:0004175">
    <property type="term" value="F:endopeptidase activity"/>
    <property type="evidence" value="ECO:0007669"/>
    <property type="project" value="TreeGrafter"/>
</dbReference>
<organism evidence="1 2">
    <name type="scientific">Saponaria officinalis</name>
    <name type="common">Common soapwort</name>
    <name type="synonym">Lychnis saponaria</name>
    <dbReference type="NCBI Taxonomy" id="3572"/>
    <lineage>
        <taxon>Eukaryota</taxon>
        <taxon>Viridiplantae</taxon>
        <taxon>Streptophyta</taxon>
        <taxon>Embryophyta</taxon>
        <taxon>Tracheophyta</taxon>
        <taxon>Spermatophyta</taxon>
        <taxon>Magnoliopsida</taxon>
        <taxon>eudicotyledons</taxon>
        <taxon>Gunneridae</taxon>
        <taxon>Pentapetalae</taxon>
        <taxon>Caryophyllales</taxon>
        <taxon>Caryophyllaceae</taxon>
        <taxon>Caryophylleae</taxon>
        <taxon>Saponaria</taxon>
    </lineage>
</organism>
<proteinExistence type="predicted"/>
<reference evidence="1" key="1">
    <citation type="submission" date="2024-03" db="EMBL/GenBank/DDBJ databases">
        <title>WGS assembly of Saponaria officinalis var. Norfolk2.</title>
        <authorList>
            <person name="Jenkins J."/>
            <person name="Shu S."/>
            <person name="Grimwood J."/>
            <person name="Barry K."/>
            <person name="Goodstein D."/>
            <person name="Schmutz J."/>
            <person name="Leebens-Mack J."/>
            <person name="Osbourn A."/>
        </authorList>
    </citation>
    <scope>NUCLEOTIDE SEQUENCE [LARGE SCALE GENOMIC DNA]</scope>
    <source>
        <strain evidence="1">JIC</strain>
    </source>
</reference>
<keyword evidence="2" id="KW-1185">Reference proteome</keyword>
<protein>
    <submittedName>
        <fullName evidence="1">Uncharacterized protein</fullName>
    </submittedName>
</protein>
<dbReference type="Gene3D" id="3.30.750.44">
    <property type="match status" value="1"/>
</dbReference>
<dbReference type="PANTHER" id="PTHR32060:SF31">
    <property type="entry name" value="CARBOXYL-TERMINAL-PROCESSING PEPTIDASE 1, CHLOROPLASTIC"/>
    <property type="match status" value="1"/>
</dbReference>
<dbReference type="Proteomes" id="UP001443914">
    <property type="component" value="Unassembled WGS sequence"/>
</dbReference>